<evidence type="ECO:0000313" key="4">
    <source>
        <dbReference type="EMBL" id="GBD08505.1"/>
    </source>
</evidence>
<organism evidence="4 5">
    <name type="scientific">Candidatus Thermoflexus japonica</name>
    <dbReference type="NCBI Taxonomy" id="2035417"/>
    <lineage>
        <taxon>Bacteria</taxon>
        <taxon>Bacillati</taxon>
        <taxon>Chloroflexota</taxon>
        <taxon>Thermoflexia</taxon>
        <taxon>Thermoflexales</taxon>
        <taxon>Thermoflexaceae</taxon>
        <taxon>Thermoflexus</taxon>
    </lineage>
</organism>
<feature type="domain" description="DUF5666" evidence="3">
    <location>
        <begin position="187"/>
        <end position="241"/>
    </location>
</feature>
<feature type="domain" description="DUF5666" evidence="3">
    <location>
        <begin position="122"/>
        <end position="175"/>
    </location>
</feature>
<gene>
    <name evidence="4" type="ORF">HRbin22_00745</name>
</gene>
<dbReference type="InterPro" id="IPR043724">
    <property type="entry name" value="DUF5666"/>
</dbReference>
<dbReference type="Pfam" id="PF18914">
    <property type="entry name" value="DUF5666"/>
    <property type="match status" value="8"/>
</dbReference>
<feature type="domain" description="DUF5666" evidence="3">
    <location>
        <begin position="36"/>
        <end position="86"/>
    </location>
</feature>
<evidence type="ECO:0000259" key="3">
    <source>
        <dbReference type="Pfam" id="PF18914"/>
    </source>
</evidence>
<comment type="caution">
    <text evidence="4">The sequence shown here is derived from an EMBL/GenBank/DDBJ whole genome shotgun (WGS) entry which is preliminary data.</text>
</comment>
<feature type="domain" description="DUF5666" evidence="3">
    <location>
        <begin position="315"/>
        <end position="368"/>
    </location>
</feature>
<dbReference type="Proteomes" id="UP000236642">
    <property type="component" value="Unassembled WGS sequence"/>
</dbReference>
<feature type="domain" description="DUF5666" evidence="3">
    <location>
        <begin position="382"/>
        <end position="435"/>
    </location>
</feature>
<feature type="domain" description="DUF5666" evidence="3">
    <location>
        <begin position="253"/>
        <end position="306"/>
    </location>
</feature>
<protein>
    <recommendedName>
        <fullName evidence="3">DUF5666 domain-containing protein</fullName>
    </recommendedName>
</protein>
<dbReference type="AlphaFoldDB" id="A0A2H5Y4Y9"/>
<dbReference type="PROSITE" id="PS51257">
    <property type="entry name" value="PROKAR_LIPOPROTEIN"/>
    <property type="match status" value="1"/>
</dbReference>
<feature type="domain" description="DUF5666" evidence="3">
    <location>
        <begin position="450"/>
        <end position="503"/>
    </location>
</feature>
<name>A0A2H5Y4Y9_9CHLR</name>
<feature type="signal peptide" evidence="2">
    <location>
        <begin position="1"/>
        <end position="19"/>
    </location>
</feature>
<evidence type="ECO:0000256" key="1">
    <source>
        <dbReference type="SAM" id="MobiDB-lite"/>
    </source>
</evidence>
<feature type="region of interest" description="Disordered" evidence="1">
    <location>
        <begin position="576"/>
        <end position="619"/>
    </location>
</feature>
<proteinExistence type="predicted"/>
<accession>A0A2H5Y4Y9</accession>
<feature type="domain" description="DUF5666" evidence="3">
    <location>
        <begin position="518"/>
        <end position="571"/>
    </location>
</feature>
<sequence>MKKVWFGIFLLAWLGLALAACTTPPASGEGTTTRWEGTVEAILPDGLQVSGRLVRWTGQTQILGEIQVGSRVEVEGIPTGETLNAAVIRVQPSSGSAVAMGGTAAGTFVSPLPTPTSPIEFRGVVEAALPDGYRVSGQTVIVTATTRIEGPVAVGAFVKVKGILLADGSVLALQIQVEAPEAEIELKGMVEAILPDGYQVAGRTVIVTTTTRIEGPIAVGTFVKVKGIVQPDGTILASRIQREEEERPEIEFQGVVEEILPNGYRIAGHIVVVTTTTRIEGSITVGAFVKVEGIPQPDGTILATHIRLQEEVRFTGVVEAILSNGYRVSGRTVVVTDLTKVKDPVAVGDWVEVKGFLQGDGSILAREIRVKKAPKSIQVEFKGTVEEILPNGYRVSGITVVVTTTTRVDGPIAVGTFVEVKGVFQPDGSVLALHIHVERPEREKAEVEFKGTVEELLPNGYRVSGRTVAVTTTTRIDGPITVGTFVEVKGILQPDGTILALRIHVEDEDEAKGEVEFKGAVEEILPDGYRIAGRIVRVDANTRIDGAITAGAFVEVKGFVQGDGSIRAVRIHLEGDHKNGGGKIEDGKKGDDGRKGEEGRKGDDGKSGEEDHKDHEDDD</sequence>
<evidence type="ECO:0000256" key="2">
    <source>
        <dbReference type="SAM" id="SignalP"/>
    </source>
</evidence>
<evidence type="ECO:0000313" key="5">
    <source>
        <dbReference type="Proteomes" id="UP000236642"/>
    </source>
</evidence>
<reference evidence="5" key="1">
    <citation type="submission" date="2017-09" db="EMBL/GenBank/DDBJ databases">
        <title>Metaegenomics of thermophilic ammonia-oxidizing enrichment culture.</title>
        <authorList>
            <person name="Kato S."/>
            <person name="Suzuki K."/>
        </authorList>
    </citation>
    <scope>NUCLEOTIDE SEQUENCE [LARGE SCALE GENOMIC DNA]</scope>
</reference>
<feature type="chain" id="PRO_5014171851" description="DUF5666 domain-containing protein" evidence="2">
    <location>
        <begin position="20"/>
        <end position="619"/>
    </location>
</feature>
<dbReference type="EMBL" id="BEHY01000011">
    <property type="protein sequence ID" value="GBD08505.1"/>
    <property type="molecule type" value="Genomic_DNA"/>
</dbReference>
<keyword evidence="2" id="KW-0732">Signal</keyword>